<dbReference type="AlphaFoldDB" id="A0AAU9NB84"/>
<evidence type="ECO:0008006" key="7">
    <source>
        <dbReference type="Google" id="ProtNLM"/>
    </source>
</evidence>
<evidence type="ECO:0000313" key="5">
    <source>
        <dbReference type="EMBL" id="CAH1435752.1"/>
    </source>
</evidence>
<proteinExistence type="predicted"/>
<evidence type="ECO:0000313" key="6">
    <source>
        <dbReference type="Proteomes" id="UP001157418"/>
    </source>
</evidence>
<feature type="compositionally biased region" description="Acidic residues" evidence="2">
    <location>
        <begin position="14"/>
        <end position="24"/>
    </location>
</feature>
<evidence type="ECO:0000259" key="4">
    <source>
        <dbReference type="Pfam" id="PF14372"/>
    </source>
</evidence>
<dbReference type="Pfam" id="PF05699">
    <property type="entry name" value="Dimer_Tnp_hAT"/>
    <property type="match status" value="1"/>
</dbReference>
<dbReference type="PANTHER" id="PTHR46481">
    <property type="entry name" value="ZINC FINGER BED DOMAIN-CONTAINING PROTEIN 4"/>
    <property type="match status" value="1"/>
</dbReference>
<evidence type="ECO:0000259" key="3">
    <source>
        <dbReference type="Pfam" id="PF05699"/>
    </source>
</evidence>
<dbReference type="SMART" id="SM00614">
    <property type="entry name" value="ZnF_BED"/>
    <property type="match status" value="1"/>
</dbReference>
<dbReference type="SUPFAM" id="SSF53098">
    <property type="entry name" value="Ribonuclease H-like"/>
    <property type="match status" value="1"/>
</dbReference>
<dbReference type="InterPro" id="IPR008906">
    <property type="entry name" value="HATC_C_dom"/>
</dbReference>
<keyword evidence="1" id="KW-0238">DNA-binding</keyword>
<reference evidence="5 6" key="1">
    <citation type="submission" date="2022-01" db="EMBL/GenBank/DDBJ databases">
        <authorList>
            <person name="Xiong W."/>
            <person name="Schranz E."/>
        </authorList>
    </citation>
    <scope>NUCLEOTIDE SEQUENCE [LARGE SCALE GENOMIC DNA]</scope>
</reference>
<sequence length="691" mass="78701">MADTNNTNPLDVNDGSDDSVEEIGPESVSQGVESTSTKQRKKRKKTSDVWRSFEMLPQKPNEPLYCKCKKCGTKYQAESKHGTGNLRRHRDACNNSNTRDIGQYMISSNNGVMATRNSKFSQETFREMVTHAMVRHDLPFSFVEYEGVRNFCKYLEPEASLVCRNTTKSDIKKLYAAQQKRLRDELLRCPSRICLTSDAWTSIVTDGYLSLTAHYVDSSWVLQKRILNFSHFPPPHTGVAIAEKLGELIKSWGIEKKLFSITLDNAASNDVCVELLKNQFRLMNSLVYDGRLFHLRCCAHILNLIVQDGLKQIDVAVEKVRDCVKYIKGSTLRKDRFIQICSQNLLDHKKALVQDVPTRWNSTYKMLSCALYYHLAFSHLSLSDSNFQTCPSSDEWDRVEKMCSFLKVFHDATLQFSGSLYPTSNLYFPQIFGIHLKLVETKDSPDEYMKKIATQMWSKFSKYWADFNLLLAIAVVFDPRYKFSFVEFSYKKLYGEGSSQLKKVEEALFALFDEYMQASQESSIGNVGGGSGSGDFNSRQASVGNVGGGSNHSILEEFDEYDNDDMDSNKKSQLQVYLLEPRTKRTSSINILEFWQSQQYRYPELAKLAMDILCVPVSTVASESAFSLGGRVLNEYRSSMKPDIVEAVICSRDWLFGEKVDTHVDVDKLTQNVMDMNIAEDKTEVTSSNKL</sequence>
<dbReference type="PANTHER" id="PTHR46481:SF6">
    <property type="entry name" value="ZINC FINGER BED DOMAIN-CONTAINING PROTEIN RICESLEEPER 2-LIKE"/>
    <property type="match status" value="1"/>
</dbReference>
<protein>
    <recommendedName>
        <fullName evidence="7">BED-type domain-containing protein</fullName>
    </recommendedName>
</protein>
<organism evidence="5 6">
    <name type="scientific">Lactuca virosa</name>
    <dbReference type="NCBI Taxonomy" id="75947"/>
    <lineage>
        <taxon>Eukaryota</taxon>
        <taxon>Viridiplantae</taxon>
        <taxon>Streptophyta</taxon>
        <taxon>Embryophyta</taxon>
        <taxon>Tracheophyta</taxon>
        <taxon>Spermatophyta</taxon>
        <taxon>Magnoliopsida</taxon>
        <taxon>eudicotyledons</taxon>
        <taxon>Gunneridae</taxon>
        <taxon>Pentapetalae</taxon>
        <taxon>asterids</taxon>
        <taxon>campanulids</taxon>
        <taxon>Asterales</taxon>
        <taxon>Asteraceae</taxon>
        <taxon>Cichorioideae</taxon>
        <taxon>Cichorieae</taxon>
        <taxon>Lactucinae</taxon>
        <taxon>Lactuca</taxon>
    </lineage>
</organism>
<feature type="region of interest" description="Disordered" evidence="2">
    <location>
        <begin position="1"/>
        <end position="49"/>
    </location>
</feature>
<dbReference type="InterPro" id="IPR012337">
    <property type="entry name" value="RNaseH-like_sf"/>
</dbReference>
<feature type="domain" description="hAT-like transposase RNase-H fold" evidence="4">
    <location>
        <begin position="417"/>
        <end position="515"/>
    </location>
</feature>
<evidence type="ECO:0000256" key="2">
    <source>
        <dbReference type="SAM" id="MobiDB-lite"/>
    </source>
</evidence>
<dbReference type="SUPFAM" id="SSF140996">
    <property type="entry name" value="Hermes dimerisation domain"/>
    <property type="match status" value="1"/>
</dbReference>
<dbReference type="GO" id="GO:0046983">
    <property type="term" value="F:protein dimerization activity"/>
    <property type="evidence" value="ECO:0007669"/>
    <property type="project" value="InterPro"/>
</dbReference>
<accession>A0AAU9NB84</accession>
<dbReference type="InterPro" id="IPR025525">
    <property type="entry name" value="hAT-like_transposase_RNase-H"/>
</dbReference>
<feature type="compositionally biased region" description="Polar residues" evidence="2">
    <location>
        <begin position="1"/>
        <end position="10"/>
    </location>
</feature>
<comment type="caution">
    <text evidence="5">The sequence shown here is derived from an EMBL/GenBank/DDBJ whole genome shotgun (WGS) entry which is preliminary data.</text>
</comment>
<gene>
    <name evidence="5" type="ORF">LVIROSA_LOCUS22167</name>
</gene>
<dbReference type="EMBL" id="CAKMRJ010004445">
    <property type="protein sequence ID" value="CAH1435752.1"/>
    <property type="molecule type" value="Genomic_DNA"/>
</dbReference>
<dbReference type="Proteomes" id="UP001157418">
    <property type="component" value="Unassembled WGS sequence"/>
</dbReference>
<name>A0AAU9NB84_9ASTR</name>
<feature type="domain" description="HAT C-terminal dimerisation" evidence="3">
    <location>
        <begin position="574"/>
        <end position="655"/>
    </location>
</feature>
<dbReference type="InterPro" id="IPR052035">
    <property type="entry name" value="ZnF_BED_domain_contain"/>
</dbReference>
<dbReference type="GO" id="GO:0003677">
    <property type="term" value="F:DNA binding"/>
    <property type="evidence" value="ECO:0007669"/>
    <property type="project" value="UniProtKB-KW"/>
</dbReference>
<dbReference type="Pfam" id="PF14372">
    <property type="entry name" value="hAT-like_RNase-H"/>
    <property type="match status" value="1"/>
</dbReference>
<keyword evidence="6" id="KW-1185">Reference proteome</keyword>
<evidence type="ECO:0000256" key="1">
    <source>
        <dbReference type="ARBA" id="ARBA00023125"/>
    </source>
</evidence>